<evidence type="ECO:0000256" key="8">
    <source>
        <dbReference type="ARBA" id="ARBA00023136"/>
    </source>
</evidence>
<evidence type="ECO:0008006" key="16">
    <source>
        <dbReference type="Google" id="ProtNLM"/>
    </source>
</evidence>
<feature type="transmembrane region" description="Helical" evidence="11">
    <location>
        <begin position="133"/>
        <end position="155"/>
    </location>
</feature>
<reference evidence="14 15" key="1">
    <citation type="submission" date="2018-01" db="EMBL/GenBank/DDBJ databases">
        <title>Twenty Corynebacterium bovis Genomes.</title>
        <authorList>
            <person name="Gulvik C.A."/>
        </authorList>
    </citation>
    <scope>NUCLEOTIDE SEQUENCE [LARGE SCALE GENOMIC DNA]</scope>
    <source>
        <strain evidence="14 15">16-2004</strain>
    </source>
</reference>
<feature type="domain" description="CBS" evidence="12">
    <location>
        <begin position="211"/>
        <end position="270"/>
    </location>
</feature>
<dbReference type="AlphaFoldDB" id="A0A426Q417"/>
<dbReference type="InterPro" id="IPR044751">
    <property type="entry name" value="Ion_transp-like_CBS"/>
</dbReference>
<evidence type="ECO:0000256" key="11">
    <source>
        <dbReference type="SAM" id="Phobius"/>
    </source>
</evidence>
<dbReference type="PANTHER" id="PTHR22777">
    <property type="entry name" value="HEMOLYSIN-RELATED"/>
    <property type="match status" value="1"/>
</dbReference>
<feature type="transmembrane region" description="Helical" evidence="11">
    <location>
        <begin position="99"/>
        <end position="121"/>
    </location>
</feature>
<evidence type="ECO:0000256" key="6">
    <source>
        <dbReference type="ARBA" id="ARBA00022989"/>
    </source>
</evidence>
<protein>
    <recommendedName>
        <fullName evidence="16">HlyC/CorC family transporter</fullName>
    </recommendedName>
</protein>
<evidence type="ECO:0000313" key="14">
    <source>
        <dbReference type="EMBL" id="RRQ03367.1"/>
    </source>
</evidence>
<evidence type="ECO:0000256" key="10">
    <source>
        <dbReference type="PROSITE-ProRule" id="PRU01193"/>
    </source>
</evidence>
<dbReference type="Pfam" id="PF01595">
    <property type="entry name" value="CNNM"/>
    <property type="match status" value="1"/>
</dbReference>
<name>A0A426Q417_9CORY</name>
<evidence type="ECO:0000256" key="4">
    <source>
        <dbReference type="ARBA" id="ARBA00022692"/>
    </source>
</evidence>
<organism evidence="14 15">
    <name type="scientific">Corynebacterium bovis</name>
    <dbReference type="NCBI Taxonomy" id="36808"/>
    <lineage>
        <taxon>Bacteria</taxon>
        <taxon>Bacillati</taxon>
        <taxon>Actinomycetota</taxon>
        <taxon>Actinomycetes</taxon>
        <taxon>Mycobacteriales</taxon>
        <taxon>Corynebacteriaceae</taxon>
        <taxon>Corynebacterium</taxon>
    </lineage>
</organism>
<keyword evidence="7 9" id="KW-0129">CBS domain</keyword>
<dbReference type="InterPro" id="IPR046342">
    <property type="entry name" value="CBS_dom_sf"/>
</dbReference>
<keyword evidence="5" id="KW-0677">Repeat</keyword>
<dbReference type="FunFam" id="3.10.580.10:FF:000002">
    <property type="entry name" value="Magnesium/cobalt efflux protein CorC"/>
    <property type="match status" value="1"/>
</dbReference>
<dbReference type="EMBL" id="PQNQ01000019">
    <property type="protein sequence ID" value="RRQ03367.1"/>
    <property type="molecule type" value="Genomic_DNA"/>
</dbReference>
<dbReference type="SMART" id="SM01091">
    <property type="entry name" value="CorC_HlyC"/>
    <property type="match status" value="1"/>
</dbReference>
<dbReference type="RefSeq" id="WP_125175018.1">
    <property type="nucleotide sequence ID" value="NZ_JBHYBM010000082.1"/>
</dbReference>
<feature type="domain" description="CBS" evidence="12">
    <location>
        <begin position="279"/>
        <end position="336"/>
    </location>
</feature>
<keyword evidence="4 10" id="KW-0812">Transmembrane</keyword>
<dbReference type="Pfam" id="PF00571">
    <property type="entry name" value="CBS"/>
    <property type="match status" value="2"/>
</dbReference>
<dbReference type="GO" id="GO:0050660">
    <property type="term" value="F:flavin adenine dinucleotide binding"/>
    <property type="evidence" value="ECO:0007669"/>
    <property type="project" value="InterPro"/>
</dbReference>
<dbReference type="Gene3D" id="3.10.580.10">
    <property type="entry name" value="CBS-domain"/>
    <property type="match status" value="1"/>
</dbReference>
<dbReference type="InterPro" id="IPR000644">
    <property type="entry name" value="CBS_dom"/>
</dbReference>
<evidence type="ECO:0000256" key="3">
    <source>
        <dbReference type="ARBA" id="ARBA00022475"/>
    </source>
</evidence>
<dbReference type="InterPro" id="IPR005170">
    <property type="entry name" value="Transptr-assoc_dom"/>
</dbReference>
<comment type="subcellular location">
    <subcellularLocation>
        <location evidence="1">Cell membrane</location>
        <topology evidence="1">Multi-pass membrane protein</topology>
    </subcellularLocation>
</comment>
<dbReference type="PROSITE" id="PS51846">
    <property type="entry name" value="CNNM"/>
    <property type="match status" value="1"/>
</dbReference>
<evidence type="ECO:0000256" key="7">
    <source>
        <dbReference type="ARBA" id="ARBA00023122"/>
    </source>
</evidence>
<sequence>MTGSPAASVLWTVVGIVVLLPLAGVLSSVETAVASLSRARVETMVDDERPGAPRLLAVLGRRAEHINLLVLLRTVSEVAASVLAASLAVRVFGTSGGSLVLVIALVALFTYVVVGVISRTLGRQNPYTLSLRAAPVLAAVGVVLGPVAKVLVWFGTLITPGRGFRDGPFASEIELREMVDIASERGIVENDERRMIQSVFDLASTTARSVMVPRPEMLWIEDTKSAGQATSLCVRSGHSRLPVIGESVDDIVGVVYLKDLVARTYSSRDSGRSVPVTDVMRDPVFVPDSRKLDDLLEDMQRDHIHIAMLVDEYGGIAGLISIEDILEEIVGEIADEYDDSEQAPVEELSDGRYRVVARFGLDELEELFADRGVSFTDEQHEDVETVAGLAAFELGRVPLPGAEVEVAGLHLHCEGGRDRRGRLKICSVVVTGPAGPVADDDERTDHGR</sequence>
<feature type="domain" description="CNNM transmembrane" evidence="13">
    <location>
        <begin position="5"/>
        <end position="192"/>
    </location>
</feature>
<dbReference type="Gene3D" id="3.30.465.10">
    <property type="match status" value="1"/>
</dbReference>
<evidence type="ECO:0000259" key="12">
    <source>
        <dbReference type="PROSITE" id="PS51371"/>
    </source>
</evidence>
<dbReference type="SMART" id="SM00116">
    <property type="entry name" value="CBS"/>
    <property type="match status" value="2"/>
</dbReference>
<keyword evidence="3" id="KW-1003">Cell membrane</keyword>
<evidence type="ECO:0000259" key="13">
    <source>
        <dbReference type="PROSITE" id="PS51846"/>
    </source>
</evidence>
<keyword evidence="6 10" id="KW-1133">Transmembrane helix</keyword>
<gene>
    <name evidence="14" type="ORF">CXF42_07325</name>
</gene>
<dbReference type="CDD" id="cd04590">
    <property type="entry name" value="CBS_pair_CorC_HlyC_assoc"/>
    <property type="match status" value="1"/>
</dbReference>
<evidence type="ECO:0000256" key="2">
    <source>
        <dbReference type="ARBA" id="ARBA00006337"/>
    </source>
</evidence>
<comment type="caution">
    <text evidence="14">The sequence shown here is derived from an EMBL/GenBank/DDBJ whole genome shotgun (WGS) entry which is preliminary data.</text>
</comment>
<proteinExistence type="inferred from homology"/>
<dbReference type="PANTHER" id="PTHR22777:SF32">
    <property type="entry name" value="UPF0053 INNER MEMBRANE PROTEIN YFJD"/>
    <property type="match status" value="1"/>
</dbReference>
<evidence type="ECO:0000256" key="5">
    <source>
        <dbReference type="ARBA" id="ARBA00022737"/>
    </source>
</evidence>
<accession>A0A426Q417</accession>
<dbReference type="InterPro" id="IPR036318">
    <property type="entry name" value="FAD-bd_PCMH-like_sf"/>
</dbReference>
<evidence type="ECO:0000256" key="1">
    <source>
        <dbReference type="ARBA" id="ARBA00004651"/>
    </source>
</evidence>
<dbReference type="SUPFAM" id="SSF56176">
    <property type="entry name" value="FAD-binding/transporter-associated domain-like"/>
    <property type="match status" value="1"/>
</dbReference>
<dbReference type="SUPFAM" id="SSF54631">
    <property type="entry name" value="CBS-domain pair"/>
    <property type="match status" value="1"/>
</dbReference>
<keyword evidence="8 10" id="KW-0472">Membrane</keyword>
<feature type="transmembrane region" description="Helical" evidence="11">
    <location>
        <begin position="6"/>
        <end position="29"/>
    </location>
</feature>
<dbReference type="GO" id="GO:0005886">
    <property type="term" value="C:plasma membrane"/>
    <property type="evidence" value="ECO:0007669"/>
    <property type="project" value="UniProtKB-SubCell"/>
</dbReference>
<comment type="similarity">
    <text evidence="2">Belongs to the UPF0053 family.</text>
</comment>
<evidence type="ECO:0000313" key="15">
    <source>
        <dbReference type="Proteomes" id="UP000278422"/>
    </source>
</evidence>
<dbReference type="InterPro" id="IPR016169">
    <property type="entry name" value="FAD-bd_PCMH_sub2"/>
</dbReference>
<evidence type="ECO:0000256" key="9">
    <source>
        <dbReference type="PROSITE-ProRule" id="PRU00703"/>
    </source>
</evidence>
<dbReference type="Pfam" id="PF03471">
    <property type="entry name" value="CorC_HlyC"/>
    <property type="match status" value="1"/>
</dbReference>
<dbReference type="PROSITE" id="PS51371">
    <property type="entry name" value="CBS"/>
    <property type="match status" value="2"/>
</dbReference>
<dbReference type="InterPro" id="IPR002550">
    <property type="entry name" value="CNNM"/>
</dbReference>
<keyword evidence="15" id="KW-1185">Reference proteome</keyword>
<dbReference type="Proteomes" id="UP000278422">
    <property type="component" value="Unassembled WGS sequence"/>
</dbReference>